<keyword evidence="3" id="KW-0758">Storage protein</keyword>
<dbReference type="CDD" id="cd07535">
    <property type="entry name" value="HAD_VSP"/>
    <property type="match status" value="1"/>
</dbReference>
<keyword evidence="1 4" id="KW-0732">Signal</keyword>
<name>A0A1J3I639_NOCCA</name>
<reference evidence="5" key="1">
    <citation type="submission" date="2016-07" db="EMBL/GenBank/DDBJ databases">
        <title>De novo transcriptome assembly of four accessions of the metal hyperaccumulator plant Noccaea caerulescens.</title>
        <authorList>
            <person name="Blande D."/>
            <person name="Halimaa P."/>
            <person name="Tervahauta A.I."/>
            <person name="Aarts M.G."/>
            <person name="Karenlampi S.O."/>
        </authorList>
    </citation>
    <scope>NUCLEOTIDE SEQUENCE</scope>
</reference>
<comment type="function">
    <text evidence="3">May function as somatic storage protein during early seedling development.</text>
</comment>
<dbReference type="InterPro" id="IPR023214">
    <property type="entry name" value="HAD_sf"/>
</dbReference>
<protein>
    <submittedName>
        <fullName evidence="5">Acid phosphatase 1</fullName>
    </submittedName>
</protein>
<organism evidence="5">
    <name type="scientific">Noccaea caerulescens</name>
    <name type="common">Alpine penny-cress</name>
    <name type="synonym">Thlaspi caerulescens</name>
    <dbReference type="NCBI Taxonomy" id="107243"/>
    <lineage>
        <taxon>Eukaryota</taxon>
        <taxon>Viridiplantae</taxon>
        <taxon>Streptophyta</taxon>
        <taxon>Embryophyta</taxon>
        <taxon>Tracheophyta</taxon>
        <taxon>Spermatophyta</taxon>
        <taxon>Magnoliopsida</taxon>
        <taxon>eudicotyledons</taxon>
        <taxon>Gunneridae</taxon>
        <taxon>Pentapetalae</taxon>
        <taxon>rosids</taxon>
        <taxon>malvids</taxon>
        <taxon>Brassicales</taxon>
        <taxon>Brassicaceae</taxon>
        <taxon>Coluteocarpeae</taxon>
        <taxon>Noccaea</taxon>
    </lineage>
</organism>
<dbReference type="AlphaFoldDB" id="A0A1J3I639"/>
<gene>
    <name evidence="5" type="ORF">LE_TR16406_c0_g1_i1_g.52700</name>
</gene>
<dbReference type="PIRSF" id="PIRSF002674">
    <property type="entry name" value="VSP"/>
    <property type="match status" value="1"/>
</dbReference>
<dbReference type="InterPro" id="IPR014403">
    <property type="entry name" value="APS1/VSP"/>
</dbReference>
<dbReference type="Gene3D" id="3.40.50.1000">
    <property type="entry name" value="HAD superfamily/HAD-like"/>
    <property type="match status" value="1"/>
</dbReference>
<comment type="similarity">
    <text evidence="3">Belongs to the APS1/VSP family.</text>
</comment>
<dbReference type="GO" id="GO:0003993">
    <property type="term" value="F:acid phosphatase activity"/>
    <property type="evidence" value="ECO:0007669"/>
    <property type="project" value="InterPro"/>
</dbReference>
<dbReference type="InterPro" id="IPR005519">
    <property type="entry name" value="Acid_phosphat_B-like"/>
</dbReference>
<dbReference type="InterPro" id="IPR036412">
    <property type="entry name" value="HAD-like_sf"/>
</dbReference>
<dbReference type="PANTHER" id="PTHR31284:SF9">
    <property type="entry name" value="HAD SUPERFAMILY, SUBFAMILY IIIB ACID PHOSPHATASE"/>
    <property type="match status" value="1"/>
</dbReference>
<proteinExistence type="inferred from homology"/>
<dbReference type="PANTHER" id="PTHR31284">
    <property type="entry name" value="ACID PHOSPHATASE-LIKE PROTEIN"/>
    <property type="match status" value="1"/>
</dbReference>
<evidence type="ECO:0000256" key="3">
    <source>
        <dbReference type="PIRNR" id="PIRNR002674"/>
    </source>
</evidence>
<dbReference type="Pfam" id="PF03767">
    <property type="entry name" value="Acid_phosphat_B"/>
    <property type="match status" value="1"/>
</dbReference>
<feature type="signal peptide" evidence="4">
    <location>
        <begin position="1"/>
        <end position="27"/>
    </location>
</feature>
<keyword evidence="2" id="KW-0325">Glycoprotein</keyword>
<evidence type="ECO:0000256" key="4">
    <source>
        <dbReference type="SAM" id="SignalP"/>
    </source>
</evidence>
<feature type="chain" id="PRO_5009623172" evidence="4">
    <location>
        <begin position="28"/>
        <end position="253"/>
    </location>
</feature>
<dbReference type="EMBL" id="GEVL01001952">
    <property type="protein sequence ID" value="JAU75389.1"/>
    <property type="molecule type" value="Transcribed_RNA"/>
</dbReference>
<sequence>MEKEKYTREALLLIFLAISSVATSTSAWMPMEGNNAASYCLSWRLAIETNNVRMWRSVPLQCMRYVELYMLAGQYDRDVQLIVEQINVYLNEILLPGDGMDAWILDVDDTCFSNLFYYRLKRYGCDPYDPTGFRAWAMRGGSPAIEPVLELFNKLIETGFKVFLVTGRDEETLRQATVENLENQGFSGYERLIMRTAENKRQSATTYKATIRKQIMEEGYRIWGNVGDQWSDLQGEYSGNRTFKIPNPMYFVP</sequence>
<accession>A0A1J3I639</accession>
<evidence type="ECO:0000256" key="1">
    <source>
        <dbReference type="ARBA" id="ARBA00022729"/>
    </source>
</evidence>
<dbReference type="SUPFAM" id="SSF56784">
    <property type="entry name" value="HAD-like"/>
    <property type="match status" value="1"/>
</dbReference>
<dbReference type="GO" id="GO:0045735">
    <property type="term" value="F:nutrient reservoir activity"/>
    <property type="evidence" value="ECO:0007669"/>
    <property type="project" value="UniProtKB-UniRule"/>
</dbReference>
<dbReference type="InterPro" id="IPR010028">
    <property type="entry name" value="Acid_phosphatase_pln"/>
</dbReference>
<dbReference type="NCBIfam" id="TIGR01675">
    <property type="entry name" value="plant-AP"/>
    <property type="match status" value="1"/>
</dbReference>
<evidence type="ECO:0000313" key="5">
    <source>
        <dbReference type="EMBL" id="JAU75389.1"/>
    </source>
</evidence>
<evidence type="ECO:0000256" key="2">
    <source>
        <dbReference type="ARBA" id="ARBA00023180"/>
    </source>
</evidence>